<feature type="transmembrane region" description="Helical" evidence="1">
    <location>
        <begin position="48"/>
        <end position="72"/>
    </location>
</feature>
<accession>A0AAV5B3Z1</accession>
<evidence type="ECO:0000313" key="2">
    <source>
        <dbReference type="EMBL" id="GJM56212.1"/>
    </source>
</evidence>
<feature type="transmembrane region" description="Helical" evidence="1">
    <location>
        <begin position="21"/>
        <end position="42"/>
    </location>
</feature>
<gene>
    <name evidence="2" type="ORF">ATOP_18670</name>
</gene>
<evidence type="ECO:0008006" key="4">
    <source>
        <dbReference type="Google" id="ProtNLM"/>
    </source>
</evidence>
<keyword evidence="1" id="KW-0472">Membrane</keyword>
<evidence type="ECO:0000256" key="1">
    <source>
        <dbReference type="SAM" id="Phobius"/>
    </source>
</evidence>
<keyword evidence="1" id="KW-1133">Transmembrane helix</keyword>
<feature type="transmembrane region" description="Helical" evidence="1">
    <location>
        <begin position="129"/>
        <end position="152"/>
    </location>
</feature>
<comment type="caution">
    <text evidence="2">The sequence shown here is derived from an EMBL/GenBank/DDBJ whole genome shotgun (WGS) entry which is preliminary data.</text>
</comment>
<name>A0AAV5B3Z1_9ACTN</name>
<dbReference type="RefSeq" id="WP_265591099.1">
    <property type="nucleotide sequence ID" value="NZ_BQKC01000002.1"/>
</dbReference>
<dbReference type="EMBL" id="BQKC01000002">
    <property type="protein sequence ID" value="GJM56212.1"/>
    <property type="molecule type" value="Genomic_DNA"/>
</dbReference>
<protein>
    <recommendedName>
        <fullName evidence="4">TRAP-type C4-dicarboxylate transport system permease small subunit</fullName>
    </recommendedName>
</protein>
<keyword evidence="3" id="KW-1185">Reference proteome</keyword>
<dbReference type="Proteomes" id="UP001055025">
    <property type="component" value="Unassembled WGS sequence"/>
</dbReference>
<reference evidence="2" key="1">
    <citation type="journal article" date="2022" name="Int. J. Syst. Evol. Microbiol.">
        <title>Granulimonas faecalis gen. nov., sp. nov., and Leptogranulimonas caecicola gen. nov., sp. nov., novel lactate-producing Atopobiaceae bacteria isolated from mouse intestines, and an emended description of the family Atopobiaceae.</title>
        <authorList>
            <person name="Morinaga K."/>
            <person name="Kusada H."/>
            <person name="Sakamoto S."/>
            <person name="Murakami T."/>
            <person name="Toyoda A."/>
            <person name="Mori H."/>
            <person name="Meng X.Y."/>
            <person name="Takashino M."/>
            <person name="Murotomi K."/>
            <person name="Tamaki H."/>
        </authorList>
    </citation>
    <scope>NUCLEOTIDE SEQUENCE</scope>
    <source>
        <strain evidence="2">OPF53</strain>
    </source>
</reference>
<dbReference type="AlphaFoldDB" id="A0AAV5B3Z1"/>
<proteinExistence type="predicted"/>
<keyword evidence="1" id="KW-0812">Transmembrane</keyword>
<sequence>MNKDNEPRRSVLNVVLDHLGRSAAVVAALSGVATAAVASLVGCGTDMVVPKVFCLFLVANLCVWTVICEALLVSIHRGRHRPDSIRRYGNTSLAMVLCGVAVGVCVACAVFTAVPGWDALDSIWDSVRSASVALVACSAGALAVPVIVLALMHVAGSDDGGA</sequence>
<evidence type="ECO:0000313" key="3">
    <source>
        <dbReference type="Proteomes" id="UP001055025"/>
    </source>
</evidence>
<feature type="transmembrane region" description="Helical" evidence="1">
    <location>
        <begin position="93"/>
        <end position="117"/>
    </location>
</feature>
<organism evidence="2 3">
    <name type="scientific">Granulimonas faecalis</name>
    <dbReference type="NCBI Taxonomy" id="2894155"/>
    <lineage>
        <taxon>Bacteria</taxon>
        <taxon>Bacillati</taxon>
        <taxon>Actinomycetota</taxon>
        <taxon>Coriobacteriia</taxon>
        <taxon>Coriobacteriales</taxon>
        <taxon>Kribbibacteriaceae</taxon>
        <taxon>Granulimonas</taxon>
    </lineage>
</organism>